<dbReference type="EMBL" id="BORT01000025">
    <property type="protein sequence ID" value="GIO49808.1"/>
    <property type="molecule type" value="Genomic_DNA"/>
</dbReference>
<proteinExistence type="predicted"/>
<dbReference type="RefSeq" id="WP_212980182.1">
    <property type="nucleotide sequence ID" value="NZ_AP025343.1"/>
</dbReference>
<sequence>MNPMMESLLGMKAFNDQFIAEDLLQDNLLRLQMLAQCLESANSRELIHELLPQLTASIQLEQRLLQLCLDKDWLHQDAAEQFSRDVKWAHKALAMLPE</sequence>
<evidence type="ECO:0000313" key="1">
    <source>
        <dbReference type="EMBL" id="GIO49808.1"/>
    </source>
</evidence>
<dbReference type="AlphaFoldDB" id="A0A919YHP3"/>
<comment type="caution">
    <text evidence="1">The sequence shown here is derived from an EMBL/GenBank/DDBJ whole genome shotgun (WGS) entry which is preliminary data.</text>
</comment>
<dbReference type="Proteomes" id="UP000682811">
    <property type="component" value="Unassembled WGS sequence"/>
</dbReference>
<reference evidence="1 2" key="1">
    <citation type="submission" date="2021-03" db="EMBL/GenBank/DDBJ databases">
        <title>Antimicrobial resistance genes in bacteria isolated from Japanese honey, and their potential for conferring macrolide and lincosamide resistance in the American foulbrood pathogen Paenibacillus larvae.</title>
        <authorList>
            <person name="Okamoto M."/>
            <person name="Kumagai M."/>
            <person name="Kanamori H."/>
            <person name="Takamatsu D."/>
        </authorList>
    </citation>
    <scope>NUCLEOTIDE SEQUENCE [LARGE SCALE GENOMIC DNA]</scope>
    <source>
        <strain evidence="1 2">J34TS1</strain>
    </source>
</reference>
<gene>
    <name evidence="1" type="ORF">J34TS1_45730</name>
</gene>
<organism evidence="1 2">
    <name type="scientific">Paenibacillus azoreducens</name>
    <dbReference type="NCBI Taxonomy" id="116718"/>
    <lineage>
        <taxon>Bacteria</taxon>
        <taxon>Bacillati</taxon>
        <taxon>Bacillota</taxon>
        <taxon>Bacilli</taxon>
        <taxon>Bacillales</taxon>
        <taxon>Paenibacillaceae</taxon>
        <taxon>Paenibacillus</taxon>
    </lineage>
</organism>
<evidence type="ECO:0008006" key="3">
    <source>
        <dbReference type="Google" id="ProtNLM"/>
    </source>
</evidence>
<keyword evidence="2" id="KW-1185">Reference proteome</keyword>
<name>A0A919YHP3_9BACL</name>
<accession>A0A919YHP3</accession>
<protein>
    <recommendedName>
        <fullName evidence="3">Spore coat protein</fullName>
    </recommendedName>
</protein>
<evidence type="ECO:0000313" key="2">
    <source>
        <dbReference type="Proteomes" id="UP000682811"/>
    </source>
</evidence>